<dbReference type="Proteomes" id="UP001500730">
    <property type="component" value="Unassembled WGS sequence"/>
</dbReference>
<evidence type="ECO:0000259" key="1">
    <source>
        <dbReference type="Pfam" id="PF20613"/>
    </source>
</evidence>
<organism evidence="2 3">
    <name type="scientific">Terrabacter carboxydivorans</name>
    <dbReference type="NCBI Taxonomy" id="619730"/>
    <lineage>
        <taxon>Bacteria</taxon>
        <taxon>Bacillati</taxon>
        <taxon>Actinomycetota</taxon>
        <taxon>Actinomycetes</taxon>
        <taxon>Micrococcales</taxon>
        <taxon>Intrasporangiaceae</taxon>
        <taxon>Terrabacter</taxon>
    </lineage>
</organism>
<protein>
    <recommendedName>
        <fullName evidence="1">HipA-like kinase domain-containing protein</fullName>
    </recommendedName>
</protein>
<accession>A0ABP5YV56</accession>
<gene>
    <name evidence="2" type="ORF">GCM10009858_22180</name>
</gene>
<evidence type="ECO:0000313" key="2">
    <source>
        <dbReference type="EMBL" id="GAA2483892.1"/>
    </source>
</evidence>
<comment type="caution">
    <text evidence="2">The sequence shown here is derived from an EMBL/GenBank/DDBJ whole genome shotgun (WGS) entry which is preliminary data.</text>
</comment>
<feature type="domain" description="HipA-like kinase" evidence="1">
    <location>
        <begin position="13"/>
        <end position="224"/>
    </location>
</feature>
<name>A0ABP5YV56_9MICO</name>
<reference evidence="3" key="1">
    <citation type="journal article" date="2019" name="Int. J. Syst. Evol. Microbiol.">
        <title>The Global Catalogue of Microorganisms (GCM) 10K type strain sequencing project: providing services to taxonomists for standard genome sequencing and annotation.</title>
        <authorList>
            <consortium name="The Broad Institute Genomics Platform"/>
            <consortium name="The Broad Institute Genome Sequencing Center for Infectious Disease"/>
            <person name="Wu L."/>
            <person name="Ma J."/>
        </authorList>
    </citation>
    <scope>NUCLEOTIDE SEQUENCE [LARGE SCALE GENOMIC DNA]</scope>
    <source>
        <strain evidence="3">JCM 16259</strain>
    </source>
</reference>
<dbReference type="RefSeq" id="WP_344254971.1">
    <property type="nucleotide sequence ID" value="NZ_BAAARE010000009.1"/>
</dbReference>
<sequence>MLPELTATRYVTPLKEGGSLPGIVEADDDGTYVLKFRGAGQGLKVLVAEVLVAGIARLLEVPVPDLAVVRLDARIAKYEADEEVQDLLTASVGTNLGVDFLPGSLGYDGSRPPDADLAERVIWLDALTANVDRTWSNPNLLVWHGRTWAIDHGAALYFHHSWPSRAPSPERFAAQPFDASRHVLRDVAGDVASRHDELAARLTPQALEAVIADVPDEWIEPTPDLADAPAVRTAYAQMLRARLDGPLTWVPRGAAA</sequence>
<dbReference type="Pfam" id="PF20613">
    <property type="entry name" value="HipA_2"/>
    <property type="match status" value="1"/>
</dbReference>
<keyword evidence="3" id="KW-1185">Reference proteome</keyword>
<evidence type="ECO:0000313" key="3">
    <source>
        <dbReference type="Proteomes" id="UP001500730"/>
    </source>
</evidence>
<dbReference type="InterPro" id="IPR046748">
    <property type="entry name" value="HipA_2"/>
</dbReference>
<dbReference type="EMBL" id="BAAARE010000009">
    <property type="protein sequence ID" value="GAA2483892.1"/>
    <property type="molecule type" value="Genomic_DNA"/>
</dbReference>
<proteinExistence type="predicted"/>